<dbReference type="InParanoid" id="U5DP71"/>
<dbReference type="InterPro" id="IPR002711">
    <property type="entry name" value="HNH"/>
</dbReference>
<sequence length="183" mass="21244">MKKPEIRSWGKAVLPKHEREARERRKFYRGFEGWSGGTGVLREKWRLATHPQLAGNIRVFRAAGGKWMTCNEVRDKLMAERCPYCDCKMVRGKEFRTESQKTALQRGYHGATDPSLDVYLHPNYATLDHKRPKSLYPELTFEVSNLHVVCTACNDRKGSEVLYEEVKAARDKSEQLRKELTEI</sequence>
<accession>U5DP71</accession>
<evidence type="ECO:0000313" key="3">
    <source>
        <dbReference type="Proteomes" id="UP000016960"/>
    </source>
</evidence>
<proteinExistence type="predicted"/>
<dbReference type="OrthoDB" id="574620at2"/>
<protein>
    <recommendedName>
        <fullName evidence="1">HNH domain-containing protein</fullName>
    </recommendedName>
</protein>
<dbReference type="RefSeq" id="WP_022604682.1">
    <property type="nucleotide sequence ID" value="NZ_ASSJ01000014.1"/>
</dbReference>
<dbReference type="Proteomes" id="UP000016960">
    <property type="component" value="Unassembled WGS sequence"/>
</dbReference>
<name>U5DP71_9CHRO</name>
<dbReference type="AlphaFoldDB" id="U5DP71"/>
<evidence type="ECO:0000259" key="1">
    <source>
        <dbReference type="Pfam" id="PF01844"/>
    </source>
</evidence>
<dbReference type="GO" id="GO:0003676">
    <property type="term" value="F:nucleic acid binding"/>
    <property type="evidence" value="ECO:0007669"/>
    <property type="project" value="InterPro"/>
</dbReference>
<dbReference type="Pfam" id="PF01844">
    <property type="entry name" value="HNH"/>
    <property type="match status" value="1"/>
</dbReference>
<dbReference type="EMBL" id="ASSJ01000014">
    <property type="protein sequence ID" value="ERN42627.1"/>
    <property type="molecule type" value="Genomic_DNA"/>
</dbReference>
<organism evidence="2 3">
    <name type="scientific">Rubidibacter lacunae KORDI 51-2</name>
    <dbReference type="NCBI Taxonomy" id="582515"/>
    <lineage>
        <taxon>Bacteria</taxon>
        <taxon>Bacillati</taxon>
        <taxon>Cyanobacteriota</taxon>
        <taxon>Cyanophyceae</taxon>
        <taxon>Oscillatoriophycideae</taxon>
        <taxon>Chroococcales</taxon>
        <taxon>Aphanothecaceae</taxon>
        <taxon>Rubidibacter</taxon>
    </lineage>
</organism>
<gene>
    <name evidence="2" type="ORF">KR51_00006540</name>
</gene>
<reference evidence="2 3" key="1">
    <citation type="submission" date="2013-05" db="EMBL/GenBank/DDBJ databases">
        <title>Draft genome sequence of Rubidibacter lacunae KORDI 51-2.</title>
        <authorList>
            <person name="Choi D.H."/>
            <person name="Noh J.H."/>
            <person name="Kwon K.-K."/>
            <person name="Lee J.-H."/>
            <person name="Ryu J.-Y."/>
        </authorList>
    </citation>
    <scope>NUCLEOTIDE SEQUENCE [LARGE SCALE GENOMIC DNA]</scope>
    <source>
        <strain evidence="2 3">KORDI 51-2</strain>
    </source>
</reference>
<dbReference type="GO" id="GO:0004519">
    <property type="term" value="F:endonuclease activity"/>
    <property type="evidence" value="ECO:0007669"/>
    <property type="project" value="InterPro"/>
</dbReference>
<keyword evidence="3" id="KW-1185">Reference proteome</keyword>
<dbReference type="Gene3D" id="1.10.30.50">
    <property type="match status" value="1"/>
</dbReference>
<dbReference type="eggNOG" id="ENOG50327KY">
    <property type="taxonomic scope" value="Bacteria"/>
</dbReference>
<evidence type="ECO:0000313" key="2">
    <source>
        <dbReference type="EMBL" id="ERN42627.1"/>
    </source>
</evidence>
<dbReference type="GO" id="GO:0008270">
    <property type="term" value="F:zinc ion binding"/>
    <property type="evidence" value="ECO:0007669"/>
    <property type="project" value="InterPro"/>
</dbReference>
<comment type="caution">
    <text evidence="2">The sequence shown here is derived from an EMBL/GenBank/DDBJ whole genome shotgun (WGS) entry which is preliminary data.</text>
</comment>
<feature type="domain" description="HNH" evidence="1">
    <location>
        <begin position="123"/>
        <end position="160"/>
    </location>
</feature>